<dbReference type="STRING" id="1003195.SCATT_00480"/>
<dbReference type="PATRIC" id="fig|1003195.29.peg.46"/>
<keyword evidence="3" id="KW-1185">Reference proteome</keyword>
<organism evidence="2 3">
    <name type="scientific">Streptantibioticus cattleyicolor (strain ATCC 35852 / DSM 46488 / JCM 4925 / NBRC 14057 / NRRL 8057)</name>
    <name type="common">Streptomyces cattleya</name>
    <dbReference type="NCBI Taxonomy" id="1003195"/>
    <lineage>
        <taxon>Bacteria</taxon>
        <taxon>Bacillati</taxon>
        <taxon>Actinomycetota</taxon>
        <taxon>Actinomycetes</taxon>
        <taxon>Kitasatosporales</taxon>
        <taxon>Streptomycetaceae</taxon>
        <taxon>Streptantibioticus</taxon>
    </lineage>
</organism>
<feature type="region of interest" description="Disordered" evidence="1">
    <location>
        <begin position="266"/>
        <end position="291"/>
    </location>
</feature>
<gene>
    <name evidence="2" type="ordered locus">SCATT_00480</name>
</gene>
<reference evidence="3" key="1">
    <citation type="submission" date="2011-12" db="EMBL/GenBank/DDBJ databases">
        <title>Complete genome sequence of Streptomyces cattleya strain DSM 46488.</title>
        <authorList>
            <person name="Ou H.-Y."/>
            <person name="Li P."/>
            <person name="Zhao C."/>
            <person name="O'Hagan D."/>
            <person name="Deng Z."/>
        </authorList>
    </citation>
    <scope>NUCLEOTIDE SEQUENCE [LARGE SCALE GENOMIC DNA]</scope>
    <source>
        <strain evidence="3">ATCC 35852 / DSM 46488 / JCM 4925 / NBRC 14057 / NRRL 8057</strain>
    </source>
</reference>
<evidence type="ECO:0000313" key="3">
    <source>
        <dbReference type="Proteomes" id="UP000007842"/>
    </source>
</evidence>
<dbReference type="KEGG" id="scy:SCATT_00480"/>
<dbReference type="Proteomes" id="UP000007842">
    <property type="component" value="Chromosome"/>
</dbReference>
<dbReference type="HOGENOM" id="CLU_061970_2_0_11"/>
<accession>G8WYM8</accession>
<evidence type="ECO:0000313" key="2">
    <source>
        <dbReference type="EMBL" id="AEW92419.1"/>
    </source>
</evidence>
<sequence length="291" mass="31607">MDFDAVADELYRLRPEEFTAARDARAAQARKAGERGLADRVKALRKPVLAAWAANLLVREHPDQAEALLGLGEALRRAQQGLSGEELRELSAQRRVLVSALLRQVERLTARAGQPVGREVLDAVNETLHAVLADPAAAREWATGRLVRPLSAPVGFGGGAPAGGATVHRLPTAASSGDRRPGRAGPVTDLEEARHRRERQRLRRVAAEAAAELRTHQEELAAARDACRSARARRERAERDLARLSARLTDARAEESAAEARLREITRTTDAAHHRATRAATEAGLPPPEFP</sequence>
<evidence type="ECO:0000256" key="1">
    <source>
        <dbReference type="SAM" id="MobiDB-lite"/>
    </source>
</evidence>
<dbReference type="EMBL" id="CP003219">
    <property type="protein sequence ID" value="AEW92419.1"/>
    <property type="molecule type" value="Genomic_DNA"/>
</dbReference>
<dbReference type="eggNOG" id="ENOG5032S7P">
    <property type="taxonomic scope" value="Bacteria"/>
</dbReference>
<dbReference type="OrthoDB" id="3541690at2"/>
<protein>
    <submittedName>
        <fullName evidence="2">Uncharacterized protein</fullName>
    </submittedName>
</protein>
<feature type="region of interest" description="Disordered" evidence="1">
    <location>
        <begin position="163"/>
        <end position="188"/>
    </location>
</feature>
<dbReference type="RefSeq" id="WP_014627206.1">
    <property type="nucleotide sequence ID" value="NC_016111.1"/>
</dbReference>
<dbReference type="AlphaFoldDB" id="G8WYM8"/>
<proteinExistence type="predicted"/>
<name>G8WYM8_STREN</name>